<dbReference type="OrthoDB" id="2017974at2759"/>
<protein>
    <recommendedName>
        <fullName evidence="4">DNA/RNA-binding domain-containing protein</fullName>
    </recommendedName>
</protein>
<feature type="compositionally biased region" description="Basic residues" evidence="1">
    <location>
        <begin position="295"/>
        <end position="308"/>
    </location>
</feature>
<dbReference type="EMBL" id="MUNK01000003">
    <property type="protein sequence ID" value="OTA39417.1"/>
    <property type="molecule type" value="Genomic_DNA"/>
</dbReference>
<name>A0A1Z5TTQ3_HORWE</name>
<dbReference type="STRING" id="1157616.A0A1Z5TTQ3"/>
<evidence type="ECO:0000256" key="1">
    <source>
        <dbReference type="SAM" id="MobiDB-lite"/>
    </source>
</evidence>
<dbReference type="SUPFAM" id="SSF48452">
    <property type="entry name" value="TPR-like"/>
    <property type="match status" value="1"/>
</dbReference>
<organism evidence="2 3">
    <name type="scientific">Hortaea werneckii EXF-2000</name>
    <dbReference type="NCBI Taxonomy" id="1157616"/>
    <lineage>
        <taxon>Eukaryota</taxon>
        <taxon>Fungi</taxon>
        <taxon>Dikarya</taxon>
        <taxon>Ascomycota</taxon>
        <taxon>Pezizomycotina</taxon>
        <taxon>Dothideomycetes</taxon>
        <taxon>Dothideomycetidae</taxon>
        <taxon>Mycosphaerellales</taxon>
        <taxon>Teratosphaeriaceae</taxon>
        <taxon>Hortaea</taxon>
    </lineage>
</organism>
<dbReference type="AlphaFoldDB" id="A0A1Z5TTQ3"/>
<feature type="compositionally biased region" description="Pro residues" evidence="1">
    <location>
        <begin position="945"/>
        <end position="954"/>
    </location>
</feature>
<proteinExistence type="predicted"/>
<feature type="region of interest" description="Disordered" evidence="1">
    <location>
        <begin position="886"/>
        <end position="989"/>
    </location>
</feature>
<evidence type="ECO:0000313" key="2">
    <source>
        <dbReference type="EMBL" id="OTA39417.1"/>
    </source>
</evidence>
<evidence type="ECO:0008006" key="4">
    <source>
        <dbReference type="Google" id="ProtNLM"/>
    </source>
</evidence>
<gene>
    <name evidence="2" type="ORF">BTJ68_00535</name>
</gene>
<feature type="region of interest" description="Disordered" evidence="1">
    <location>
        <begin position="107"/>
        <end position="130"/>
    </location>
</feature>
<accession>A0A1Z5TTQ3</accession>
<feature type="compositionally biased region" description="Polar residues" evidence="1">
    <location>
        <begin position="159"/>
        <end position="172"/>
    </location>
</feature>
<feature type="region of interest" description="Disordered" evidence="1">
    <location>
        <begin position="45"/>
        <end position="73"/>
    </location>
</feature>
<evidence type="ECO:0000313" key="3">
    <source>
        <dbReference type="Proteomes" id="UP000194280"/>
    </source>
</evidence>
<sequence>MLSLCTSRSSSLFPVLEVRPSHDCYASAIDGLPSRPRLRFTKILSLPSQPRKRADQGTNRETADPRPFPWWPASPNCNMNTSSASIKHNPIQVSHTHDSIPVATNFEVASPGGEHADGPSDDPIASHQLATGANDGNAAQAAAAVNSSKCAPQLDPSVAMSTTSESGMSDDSMNPRLDNLTPPESPGEPDPLYTASTNYGPAPAQAPLPRAQHANPPEQRPTAKGRQSVHSPKSHLRNASSKLVERQPSPGHVTKAQQRRRREDKQQYRVKRLAEEMQLVTVSPTSTTGPDGRPRFKHRSISPSKSKRSTVQSHQHAQPTQECTATRKRVLRASPLSSSLPPKAEKKRPSKERQSSGLLPQPEALPISQDQLAAEVKGIYAGLIMVESKCINIDAAQAAESPTKLAREQWQALVALHRTLLYEHYDFLMATQHPFATDELKSLPARYCMPARMWKHAIHSFLEVLRHRRPDSHEYMLAFVYLTYQMMALLLETVPSFEDTWVECLGDLARYRMAIEEDRDLYSHWAGVASSWYIKATDKHPEAGRLYHHLGILERPSLQKFACYGKSQTCVIPFPNTKDSMGLLCTPLAEDGNAVRTASRSAEASLCRMFALVFLQNSVEVVDAAQKLALELLERPGGFRWKDNGVALAISSTSAFLEHGSLANPLRTAYDSAIQQHLRKIGSANAAHPTPGDRQNDLQSPREPAQLTKQPLLTSARDITFAVFNSALRYGVVDDILPCVHVMLCFLHSLILIQEHHNEYTVGKLLELEGVSWGQLNSFLNTLVHLLGGLPQEVITCARRGSLYPAEKSLGRLLLLLPEDFTMRGLVWSYFAYDSRMFRDCGDPNERFVESSSTVEVRRQRVLYYGLRLAFETSYIDFDSTTSTFKASGVDTSSGPTTRPAVQSNTNKVPSSASSASSSDGIHIRHPARTSKHSPTPETGKRTPPSHPTTSPAPKPHRVSKSRRQRDTGASDRTVRIADPDAMSWEDGS</sequence>
<dbReference type="GO" id="GO:0000184">
    <property type="term" value="P:nuclear-transcribed mRNA catabolic process, nonsense-mediated decay"/>
    <property type="evidence" value="ECO:0007669"/>
    <property type="project" value="TreeGrafter"/>
</dbReference>
<feature type="compositionally biased region" description="Basic and acidic residues" evidence="1">
    <location>
        <begin position="261"/>
        <end position="275"/>
    </location>
</feature>
<keyword evidence="3" id="KW-1185">Reference proteome</keyword>
<feature type="compositionally biased region" description="Polar residues" evidence="1">
    <location>
        <begin position="309"/>
        <end position="324"/>
    </location>
</feature>
<dbReference type="Proteomes" id="UP000194280">
    <property type="component" value="Unassembled WGS sequence"/>
</dbReference>
<dbReference type="InterPro" id="IPR045153">
    <property type="entry name" value="Est1/Ebs1-like"/>
</dbReference>
<dbReference type="InParanoid" id="A0A1Z5TTQ3"/>
<dbReference type="InterPro" id="IPR011990">
    <property type="entry name" value="TPR-like_helical_dom_sf"/>
</dbReference>
<dbReference type="GO" id="GO:0042162">
    <property type="term" value="F:telomeric DNA binding"/>
    <property type="evidence" value="ECO:0007669"/>
    <property type="project" value="TreeGrafter"/>
</dbReference>
<dbReference type="GO" id="GO:0005697">
    <property type="term" value="C:telomerase holoenzyme complex"/>
    <property type="evidence" value="ECO:0007669"/>
    <property type="project" value="TreeGrafter"/>
</dbReference>
<dbReference type="Gene3D" id="1.25.40.10">
    <property type="entry name" value="Tetratricopeptide repeat domain"/>
    <property type="match status" value="1"/>
</dbReference>
<feature type="compositionally biased region" description="Polar residues" evidence="1">
    <location>
        <begin position="280"/>
        <end position="289"/>
    </location>
</feature>
<comment type="caution">
    <text evidence="2">The sequence shown here is derived from an EMBL/GenBank/DDBJ whole genome shotgun (WGS) entry which is preliminary data.</text>
</comment>
<dbReference type="PANTHER" id="PTHR15696:SF0">
    <property type="entry name" value="TELOMERASE-BINDING PROTEIN EST1A"/>
    <property type="match status" value="1"/>
</dbReference>
<feature type="compositionally biased region" description="Basic and acidic residues" evidence="1">
    <location>
        <begin position="965"/>
        <end position="979"/>
    </location>
</feature>
<dbReference type="GO" id="GO:0070034">
    <property type="term" value="F:telomerase RNA binding"/>
    <property type="evidence" value="ECO:0007669"/>
    <property type="project" value="TreeGrafter"/>
</dbReference>
<feature type="compositionally biased region" description="Polar residues" evidence="1">
    <location>
        <begin position="886"/>
        <end position="910"/>
    </location>
</feature>
<feature type="compositionally biased region" description="Low complexity" evidence="1">
    <location>
        <begin position="201"/>
        <end position="214"/>
    </location>
</feature>
<feature type="region of interest" description="Disordered" evidence="1">
    <location>
        <begin position="148"/>
        <end position="364"/>
    </location>
</feature>
<dbReference type="PANTHER" id="PTHR15696">
    <property type="entry name" value="SMG-7 SUPPRESSOR WITH MORPHOLOGICAL EFFECT ON GENITALIA PROTEIN 7"/>
    <property type="match status" value="1"/>
</dbReference>
<dbReference type="FunFam" id="1.25.40.10:FF:000202">
    <property type="entry name" value="Unplaced genomic scaffold supercont1.7, whole genome shotgun sequence"/>
    <property type="match status" value="1"/>
</dbReference>
<reference evidence="2 3" key="1">
    <citation type="submission" date="2017-01" db="EMBL/GenBank/DDBJ databases">
        <title>The recent genome duplication of the halophilic yeast Hortaea werneckii: insights from long-read sequencing.</title>
        <authorList>
            <person name="Sinha S."/>
            <person name="Flibotte S."/>
            <person name="Neira M."/>
            <person name="Lenassi M."/>
            <person name="Gostincar C."/>
            <person name="Stajich J.E."/>
            <person name="Nislow C.E."/>
        </authorList>
    </citation>
    <scope>NUCLEOTIDE SEQUENCE [LARGE SCALE GENOMIC DNA]</scope>
    <source>
        <strain evidence="2 3">EXF-2000</strain>
    </source>
</reference>
<feature type="region of interest" description="Disordered" evidence="1">
    <location>
        <begin position="684"/>
        <end position="705"/>
    </location>
</feature>
<dbReference type="VEuPathDB" id="FungiDB:BTJ68_00535"/>
<feature type="compositionally biased region" description="Basic residues" evidence="1">
    <location>
        <begin position="955"/>
        <end position="964"/>
    </location>
</feature>